<sequence length="952" mass="107595">MAEGLAAAGAVSSIVQLFDFAAKFSTRLYKFLGDSNDSPKTFHEIQVLLPVFLGRLQHTQILLDQGSYSPPMTVALQSLVDEYTAHMLELDYMLERSTPRKDNSIMTRSRKAIYGVMHEKQIIALKSKLSECYQTLSLCQLDVFAHPMDKLRDDHLLPGSSRLITYSSGNEKTQNQMDDDKIVRRQNKAPPYSQKIRQYSAIINLSRFCLPWAVSMSLDLSWGPQRYTLCPSLRFQGLVKRTSPGFTVFWKCDNHYMELSKGVELLKRLFQEGRASPYDADPDGKSWAEVLLDFRGVGNFEVRREFLKVLNESGAQINASLPIRSIGYPQENSVLPYSGDPATNLHIGDIDDAVNFMKILLDNPEKREWGSYLRYYDLFYLKLLQKCAEHSSGSWNQTPLMDAVLAGTPAELDTCIKRRIPLDAKNSLGQAAIHMAVLRPCQLLRLIEAGAQVEIKDGNGATPLCHAISYGSVESTKLLLEYGTIPLSTDELEDPLSICLHHAFSAEHWDVLRLFFSHIRTALDFPEKAVGGLANSYVAKWLENPTRFPFPPPPGMSILLQLGVSPDVTSNSGITLLHCAGTEQEVRALFEAGFTKTNQLNDKGYSPLMNALDFRCRSDSTAYRAIIAQGVDVNLQNNRGTSAMHIICENIGSPYPKYTDDSENLKFLSMKLEAMAMCLSRGVDPFARDQCRCPCSVNGCSPGSMLLRRLYGDDWRGHLIALEWLLMLKEYQGKEAAEAALADLVRAANFAMMGMKHICCGGYGNSHGPYFDQNEINEILVEQKDNIRILEESMLSFARRPDQPIEESWLFVLSILDPSTYGTIAEPWSVGTWEHSYMQTFIPQKTAPWKSHAELLNDWTYENYTGFPSYSSVDESRDEFRVAIKRVAMNIPRSKLYSLWVEYIYQNQNEFGFPKTLDDTWLKTRRYWAARQAKTIEAVVQDREGDRIEVLG</sequence>
<dbReference type="EMBL" id="CP069106">
    <property type="protein sequence ID" value="QSS57064.1"/>
    <property type="molecule type" value="Genomic_DNA"/>
</dbReference>
<protein>
    <submittedName>
        <fullName evidence="5">Ankyrin repeat domain-containing protein</fullName>
    </submittedName>
</protein>
<dbReference type="PROSITE" id="PS50297">
    <property type="entry name" value="ANK_REP_REGION"/>
    <property type="match status" value="1"/>
</dbReference>
<dbReference type="PANTHER" id="PTHR24123:SF33">
    <property type="entry name" value="PROTEIN HOS4"/>
    <property type="match status" value="1"/>
</dbReference>
<name>A0A8A1LXB6_AJEC8</name>
<keyword evidence="2 3" id="KW-0040">ANK repeat</keyword>
<accession>A0A8A1LXB6</accession>
<gene>
    <name evidence="5" type="ORF">I7I53_05456</name>
</gene>
<dbReference type="InterPro" id="IPR031352">
    <property type="entry name" value="SesA"/>
</dbReference>
<feature type="domain" description="NACHT-NTPase and P-loop NTPases N-terminal" evidence="4">
    <location>
        <begin position="11"/>
        <end position="136"/>
    </location>
</feature>
<dbReference type="SUPFAM" id="SSF48403">
    <property type="entry name" value="Ankyrin repeat"/>
    <property type="match status" value="1"/>
</dbReference>
<evidence type="ECO:0000313" key="6">
    <source>
        <dbReference type="Proteomes" id="UP000663419"/>
    </source>
</evidence>
<evidence type="ECO:0000259" key="4">
    <source>
        <dbReference type="Pfam" id="PF17107"/>
    </source>
</evidence>
<dbReference type="VEuPathDB" id="FungiDB:I7I53_05456"/>
<dbReference type="Proteomes" id="UP000663419">
    <property type="component" value="Chromosome 5"/>
</dbReference>
<dbReference type="AlphaFoldDB" id="A0A8A1LXB6"/>
<dbReference type="SMART" id="SM00248">
    <property type="entry name" value="ANK"/>
    <property type="match status" value="5"/>
</dbReference>
<evidence type="ECO:0000313" key="5">
    <source>
        <dbReference type="EMBL" id="QSS57064.1"/>
    </source>
</evidence>
<dbReference type="InterPro" id="IPR036770">
    <property type="entry name" value="Ankyrin_rpt-contain_sf"/>
</dbReference>
<dbReference type="PROSITE" id="PS50088">
    <property type="entry name" value="ANK_REPEAT"/>
    <property type="match status" value="1"/>
</dbReference>
<dbReference type="Gene3D" id="1.25.40.20">
    <property type="entry name" value="Ankyrin repeat-containing domain"/>
    <property type="match status" value="2"/>
</dbReference>
<dbReference type="Pfam" id="PF00023">
    <property type="entry name" value="Ank"/>
    <property type="match status" value="1"/>
</dbReference>
<dbReference type="Pfam" id="PF17107">
    <property type="entry name" value="SesA"/>
    <property type="match status" value="1"/>
</dbReference>
<keyword evidence="1" id="KW-0677">Repeat</keyword>
<evidence type="ECO:0000256" key="1">
    <source>
        <dbReference type="ARBA" id="ARBA00022737"/>
    </source>
</evidence>
<evidence type="ECO:0000256" key="2">
    <source>
        <dbReference type="ARBA" id="ARBA00023043"/>
    </source>
</evidence>
<dbReference type="InterPro" id="IPR002110">
    <property type="entry name" value="Ankyrin_rpt"/>
</dbReference>
<reference evidence="5" key="1">
    <citation type="submission" date="2021-01" db="EMBL/GenBank/DDBJ databases">
        <title>Chromosome-level genome assembly of a human fungal pathogen reveals clustering of transcriptionally co-regulated genes.</title>
        <authorList>
            <person name="Voorhies M."/>
            <person name="Cohen S."/>
            <person name="Shea T.P."/>
            <person name="Petrus S."/>
            <person name="Munoz J.F."/>
            <person name="Poplawski S."/>
            <person name="Goldman W.E."/>
            <person name="Michael T."/>
            <person name="Cuomo C.A."/>
            <person name="Sil A."/>
            <person name="Beyhan S."/>
        </authorList>
    </citation>
    <scope>NUCLEOTIDE SEQUENCE</scope>
    <source>
        <strain evidence="5">H88</strain>
    </source>
</reference>
<evidence type="ECO:0000256" key="3">
    <source>
        <dbReference type="PROSITE-ProRule" id="PRU00023"/>
    </source>
</evidence>
<feature type="repeat" description="ANK" evidence="3">
    <location>
        <begin position="459"/>
        <end position="491"/>
    </location>
</feature>
<organism evidence="5 6">
    <name type="scientific">Ajellomyces capsulatus (strain H88)</name>
    <name type="common">Darling's disease fungus</name>
    <name type="synonym">Histoplasma capsulatum</name>
    <dbReference type="NCBI Taxonomy" id="544711"/>
    <lineage>
        <taxon>Eukaryota</taxon>
        <taxon>Fungi</taxon>
        <taxon>Dikarya</taxon>
        <taxon>Ascomycota</taxon>
        <taxon>Pezizomycotina</taxon>
        <taxon>Eurotiomycetes</taxon>
        <taxon>Eurotiomycetidae</taxon>
        <taxon>Onygenales</taxon>
        <taxon>Ajellomycetaceae</taxon>
        <taxon>Histoplasma</taxon>
    </lineage>
</organism>
<dbReference type="InterPro" id="IPR051165">
    <property type="entry name" value="Multifunctional_ANK_Repeat"/>
</dbReference>
<proteinExistence type="predicted"/>
<dbReference type="PANTHER" id="PTHR24123">
    <property type="entry name" value="ANKYRIN REPEAT-CONTAINING"/>
    <property type="match status" value="1"/>
</dbReference>